<dbReference type="Pfam" id="PF00486">
    <property type="entry name" value="Trans_reg_C"/>
    <property type="match status" value="1"/>
</dbReference>
<comment type="subcellular location">
    <subcellularLocation>
        <location evidence="1">Cytoplasm</location>
    </subcellularLocation>
</comment>
<organism evidence="11 12">
    <name type="scientific">Actinocrispum wychmicini</name>
    <dbReference type="NCBI Taxonomy" id="1213861"/>
    <lineage>
        <taxon>Bacteria</taxon>
        <taxon>Bacillati</taxon>
        <taxon>Actinomycetota</taxon>
        <taxon>Actinomycetes</taxon>
        <taxon>Pseudonocardiales</taxon>
        <taxon>Pseudonocardiaceae</taxon>
        <taxon>Actinocrispum</taxon>
    </lineage>
</organism>
<dbReference type="InterPro" id="IPR001867">
    <property type="entry name" value="OmpR/PhoB-type_DNA-bd"/>
</dbReference>
<dbReference type="GO" id="GO:0000976">
    <property type="term" value="F:transcription cis-regulatory region binding"/>
    <property type="evidence" value="ECO:0007669"/>
    <property type="project" value="TreeGrafter"/>
</dbReference>
<dbReference type="GO" id="GO:0005829">
    <property type="term" value="C:cytosol"/>
    <property type="evidence" value="ECO:0007669"/>
    <property type="project" value="TreeGrafter"/>
</dbReference>
<evidence type="ECO:0000256" key="7">
    <source>
        <dbReference type="PROSITE-ProRule" id="PRU00169"/>
    </source>
</evidence>
<evidence type="ECO:0000256" key="6">
    <source>
        <dbReference type="ARBA" id="ARBA00023163"/>
    </source>
</evidence>
<dbReference type="FunFam" id="3.40.50.2300:FF:000001">
    <property type="entry name" value="DNA-binding response regulator PhoB"/>
    <property type="match status" value="1"/>
</dbReference>
<evidence type="ECO:0000256" key="8">
    <source>
        <dbReference type="PROSITE-ProRule" id="PRU01091"/>
    </source>
</evidence>
<dbReference type="Gene3D" id="1.10.10.10">
    <property type="entry name" value="Winged helix-like DNA-binding domain superfamily/Winged helix DNA-binding domain"/>
    <property type="match status" value="1"/>
</dbReference>
<feature type="domain" description="Response regulatory" evidence="9">
    <location>
        <begin position="27"/>
        <end position="141"/>
    </location>
</feature>
<accession>A0A4R2JHP7</accession>
<dbReference type="PANTHER" id="PTHR48111">
    <property type="entry name" value="REGULATOR OF RPOS"/>
    <property type="match status" value="1"/>
</dbReference>
<dbReference type="InterPro" id="IPR001789">
    <property type="entry name" value="Sig_transdc_resp-reg_receiver"/>
</dbReference>
<dbReference type="SMART" id="SM00862">
    <property type="entry name" value="Trans_reg_C"/>
    <property type="match status" value="1"/>
</dbReference>
<dbReference type="EMBL" id="SLWS01000004">
    <property type="protein sequence ID" value="TCO59393.1"/>
    <property type="molecule type" value="Genomic_DNA"/>
</dbReference>
<reference evidence="11 12" key="1">
    <citation type="submission" date="2019-03" db="EMBL/GenBank/DDBJ databases">
        <title>Genomic Encyclopedia of Type Strains, Phase IV (KMG-IV): sequencing the most valuable type-strain genomes for metagenomic binning, comparative biology and taxonomic classification.</title>
        <authorList>
            <person name="Goeker M."/>
        </authorList>
    </citation>
    <scope>NUCLEOTIDE SEQUENCE [LARGE SCALE GENOMIC DNA]</scope>
    <source>
        <strain evidence="11 12">DSM 45934</strain>
    </source>
</reference>
<evidence type="ECO:0000256" key="1">
    <source>
        <dbReference type="ARBA" id="ARBA00004496"/>
    </source>
</evidence>
<evidence type="ECO:0000259" key="9">
    <source>
        <dbReference type="PROSITE" id="PS50110"/>
    </source>
</evidence>
<evidence type="ECO:0000256" key="5">
    <source>
        <dbReference type="ARBA" id="ARBA00023125"/>
    </source>
</evidence>
<evidence type="ECO:0000259" key="10">
    <source>
        <dbReference type="PROSITE" id="PS51755"/>
    </source>
</evidence>
<dbReference type="GO" id="GO:0032993">
    <property type="term" value="C:protein-DNA complex"/>
    <property type="evidence" value="ECO:0007669"/>
    <property type="project" value="TreeGrafter"/>
</dbReference>
<evidence type="ECO:0000256" key="2">
    <source>
        <dbReference type="ARBA" id="ARBA00022553"/>
    </source>
</evidence>
<dbReference type="FunFam" id="1.10.10.10:FF:000005">
    <property type="entry name" value="Two-component system response regulator"/>
    <property type="match status" value="1"/>
</dbReference>
<dbReference type="CDD" id="cd00383">
    <property type="entry name" value="trans_reg_C"/>
    <property type="match status" value="1"/>
</dbReference>
<comment type="caution">
    <text evidence="11">The sequence shown here is derived from an EMBL/GenBank/DDBJ whole genome shotgun (WGS) entry which is preliminary data.</text>
</comment>
<dbReference type="Proteomes" id="UP000295680">
    <property type="component" value="Unassembled WGS sequence"/>
</dbReference>
<keyword evidence="2 7" id="KW-0597">Phosphoprotein</keyword>
<dbReference type="SUPFAM" id="SSF46894">
    <property type="entry name" value="C-terminal effector domain of the bipartite response regulators"/>
    <property type="match status" value="1"/>
</dbReference>
<keyword evidence="4" id="KW-0805">Transcription regulation</keyword>
<dbReference type="InterPro" id="IPR036388">
    <property type="entry name" value="WH-like_DNA-bd_sf"/>
</dbReference>
<dbReference type="CDD" id="cd17574">
    <property type="entry name" value="REC_OmpR"/>
    <property type="match status" value="1"/>
</dbReference>
<dbReference type="PROSITE" id="PS50110">
    <property type="entry name" value="RESPONSE_REGULATORY"/>
    <property type="match status" value="1"/>
</dbReference>
<dbReference type="Gene3D" id="3.40.50.2300">
    <property type="match status" value="1"/>
</dbReference>
<dbReference type="SUPFAM" id="SSF52172">
    <property type="entry name" value="CheY-like"/>
    <property type="match status" value="1"/>
</dbReference>
<protein>
    <submittedName>
        <fullName evidence="11">Two-component system response regulator MprA</fullName>
    </submittedName>
</protein>
<proteinExistence type="predicted"/>
<keyword evidence="6" id="KW-0804">Transcription</keyword>
<name>A0A4R2JHP7_9PSEU</name>
<dbReference type="PROSITE" id="PS51755">
    <property type="entry name" value="OMPR_PHOB"/>
    <property type="match status" value="1"/>
</dbReference>
<evidence type="ECO:0000256" key="3">
    <source>
        <dbReference type="ARBA" id="ARBA00023012"/>
    </source>
</evidence>
<feature type="domain" description="OmpR/PhoB-type" evidence="10">
    <location>
        <begin position="148"/>
        <end position="246"/>
    </location>
</feature>
<keyword evidence="12" id="KW-1185">Reference proteome</keyword>
<dbReference type="InterPro" id="IPR016032">
    <property type="entry name" value="Sig_transdc_resp-reg_C-effctor"/>
</dbReference>
<dbReference type="PANTHER" id="PTHR48111:SF22">
    <property type="entry name" value="REGULATOR OF RPOS"/>
    <property type="match status" value="1"/>
</dbReference>
<dbReference type="SMART" id="SM00448">
    <property type="entry name" value="REC"/>
    <property type="match status" value="1"/>
</dbReference>
<gene>
    <name evidence="11" type="ORF">EV192_104234</name>
</gene>
<dbReference type="GO" id="GO:0000156">
    <property type="term" value="F:phosphorelay response regulator activity"/>
    <property type="evidence" value="ECO:0007669"/>
    <property type="project" value="TreeGrafter"/>
</dbReference>
<dbReference type="InterPro" id="IPR011006">
    <property type="entry name" value="CheY-like_superfamily"/>
</dbReference>
<dbReference type="AlphaFoldDB" id="A0A4R2JHP7"/>
<dbReference type="GO" id="GO:0006355">
    <property type="term" value="P:regulation of DNA-templated transcription"/>
    <property type="evidence" value="ECO:0007669"/>
    <property type="project" value="InterPro"/>
</dbReference>
<keyword evidence="5 8" id="KW-0238">DNA-binding</keyword>
<dbReference type="Gene3D" id="6.10.250.690">
    <property type="match status" value="1"/>
</dbReference>
<dbReference type="InterPro" id="IPR039420">
    <property type="entry name" value="WalR-like"/>
</dbReference>
<feature type="DNA-binding region" description="OmpR/PhoB-type" evidence="8">
    <location>
        <begin position="148"/>
        <end position="246"/>
    </location>
</feature>
<dbReference type="Pfam" id="PF00072">
    <property type="entry name" value="Response_reg"/>
    <property type="match status" value="1"/>
</dbReference>
<evidence type="ECO:0000256" key="4">
    <source>
        <dbReference type="ARBA" id="ARBA00023015"/>
    </source>
</evidence>
<sequence>MILSAGLSGPADGRPGHDGVLHTGRVRVLVVDDDEAVRRSLEHALRRDGYQVSLAADGLQALDELGRSRPEVIVLDVLVPEPNGLEICRRLRRRGVQTPILMLTARDLVEDRVAGLDAGADDYLVKPFALDELRARLRALLRRSGAVQEVLRFADVEMDTTTCRVHRAGRVIELTRTEYSLLELFLRHPQRVMSREMIFESVWGYDFGPASNALWVYISYLRGKLESADEPRLIQTVRGLGYVLREQP</sequence>
<evidence type="ECO:0000313" key="11">
    <source>
        <dbReference type="EMBL" id="TCO59393.1"/>
    </source>
</evidence>
<feature type="modified residue" description="4-aspartylphosphate" evidence="7">
    <location>
        <position position="76"/>
    </location>
</feature>
<keyword evidence="3" id="KW-0902">Two-component regulatory system</keyword>
<evidence type="ECO:0000313" key="12">
    <source>
        <dbReference type="Proteomes" id="UP000295680"/>
    </source>
</evidence>